<dbReference type="PANTHER" id="PTHR24104:SF50">
    <property type="entry name" value="SMP-30_GLUCONOLACTONASE_LRE-LIKE REGION DOMAIN-CONTAINING PROTEIN"/>
    <property type="match status" value="1"/>
</dbReference>
<dbReference type="InterPro" id="IPR011042">
    <property type="entry name" value="6-blade_b-propeller_TolB-like"/>
</dbReference>
<keyword evidence="5" id="KW-1185">Reference proteome</keyword>
<reference evidence="4" key="1">
    <citation type="submission" date="2022-01" db="EMBL/GenBank/DDBJ databases">
        <authorList>
            <person name="Braso-Vives M."/>
        </authorList>
    </citation>
    <scope>NUCLEOTIDE SEQUENCE</scope>
</reference>
<accession>A0A8K0E3Z2</accession>
<evidence type="ECO:0000313" key="5">
    <source>
        <dbReference type="Proteomes" id="UP000838412"/>
    </source>
</evidence>
<feature type="transmembrane region" description="Helical" evidence="3">
    <location>
        <begin position="248"/>
        <end position="273"/>
    </location>
</feature>
<evidence type="ECO:0000256" key="2">
    <source>
        <dbReference type="PROSITE-ProRule" id="PRU00504"/>
    </source>
</evidence>
<keyword evidence="1" id="KW-0677">Repeat</keyword>
<evidence type="ECO:0000256" key="1">
    <source>
        <dbReference type="ARBA" id="ARBA00022737"/>
    </source>
</evidence>
<dbReference type="SUPFAM" id="SSF101898">
    <property type="entry name" value="NHL repeat"/>
    <property type="match status" value="1"/>
</dbReference>
<name>A0A8K0E3Z2_BRALA</name>
<keyword evidence="3" id="KW-0472">Membrane</keyword>
<dbReference type="Proteomes" id="UP000838412">
    <property type="component" value="Chromosome 12"/>
</dbReference>
<dbReference type="GO" id="GO:0000209">
    <property type="term" value="P:protein polyubiquitination"/>
    <property type="evidence" value="ECO:0007669"/>
    <property type="project" value="TreeGrafter"/>
</dbReference>
<dbReference type="EMBL" id="OV696697">
    <property type="protein sequence ID" value="CAH1241496.1"/>
    <property type="molecule type" value="Genomic_DNA"/>
</dbReference>
<dbReference type="CDD" id="cd05819">
    <property type="entry name" value="NHL"/>
    <property type="match status" value="1"/>
</dbReference>
<feature type="repeat" description="NHL" evidence="2">
    <location>
        <begin position="300"/>
        <end position="340"/>
    </location>
</feature>
<dbReference type="GO" id="GO:0043161">
    <property type="term" value="P:proteasome-mediated ubiquitin-dependent protein catabolic process"/>
    <property type="evidence" value="ECO:0007669"/>
    <property type="project" value="TreeGrafter"/>
</dbReference>
<dbReference type="PANTHER" id="PTHR24104">
    <property type="entry name" value="E3 UBIQUITIN-PROTEIN LIGASE NHLRC1-RELATED"/>
    <property type="match status" value="1"/>
</dbReference>
<dbReference type="OrthoDB" id="342730at2759"/>
<evidence type="ECO:0000256" key="3">
    <source>
        <dbReference type="SAM" id="Phobius"/>
    </source>
</evidence>
<dbReference type="PROSITE" id="PS51125">
    <property type="entry name" value="NHL"/>
    <property type="match status" value="1"/>
</dbReference>
<dbReference type="AlphaFoldDB" id="A0A8K0E3Z2"/>
<dbReference type="InterPro" id="IPR050952">
    <property type="entry name" value="TRIM-NHL_E3_ligases"/>
</dbReference>
<dbReference type="Gene3D" id="2.120.10.30">
    <property type="entry name" value="TolB, C-terminal domain"/>
    <property type="match status" value="1"/>
</dbReference>
<sequence length="567" mass="62620">MTSKQEERELASLCHVGNTLDDIGDDSTIGYLTDNERYGHNRGYDEVSVLEQTVSSSDSNSAQTKENQAIYLDNDSVETEDLHSKGIYVADNNEAKTAVAYQTNDTCRKEASAHVYECGEDIGNVTENTDATSTNINGIQLDNVISDPTNTDIDGSQPENVIINRLEDGGESAHHVSEWISPNAVATKKDDPGKLTDDLLQPYAVAYDEKDDNAEMNDDDRQDGLRHNPMYVPNVPQPMAPGGNIYKLLGAIIFTSVVVGTLVVLAVLFPVIFKPTNQHEDSGMEIIGNKESGPMKPIEFGDFGHTPGNFTGPTDVVVSPNNEIFVTDRDNRRVQVFTMKGAYLRHFKTVVSEDELDTMEPDSIAIDADCHLWVVGNNKLSGYVVQYTKMGHRMRTLYPSFPNNTFNGVAVSVHRNHVIVAENWKDYSELKVLLFNGTVVRKFGKLKFNRYTPTRVATDSDGNILVSDYRHGGVDVYNETGQHRFSFGDQGDRDYPSSVGGVCVDSSGQVILSYGEHQWVELYTDRGVHVRSIVTNLTSADSVTVGPDGQLVVTSLNDYIVLVLPHY</sequence>
<protein>
    <submittedName>
        <fullName evidence="4">TRIM2 protein</fullName>
    </submittedName>
</protein>
<proteinExistence type="predicted"/>
<dbReference type="GO" id="GO:0061630">
    <property type="term" value="F:ubiquitin protein ligase activity"/>
    <property type="evidence" value="ECO:0007669"/>
    <property type="project" value="TreeGrafter"/>
</dbReference>
<keyword evidence="3" id="KW-1133">Transmembrane helix</keyword>
<keyword evidence="3" id="KW-0812">Transmembrane</keyword>
<evidence type="ECO:0000313" key="4">
    <source>
        <dbReference type="EMBL" id="CAH1241496.1"/>
    </source>
</evidence>
<dbReference type="Pfam" id="PF01436">
    <property type="entry name" value="NHL"/>
    <property type="match status" value="1"/>
</dbReference>
<organism evidence="4 5">
    <name type="scientific">Branchiostoma lanceolatum</name>
    <name type="common">Common lancelet</name>
    <name type="synonym">Amphioxus lanceolatum</name>
    <dbReference type="NCBI Taxonomy" id="7740"/>
    <lineage>
        <taxon>Eukaryota</taxon>
        <taxon>Metazoa</taxon>
        <taxon>Chordata</taxon>
        <taxon>Cephalochordata</taxon>
        <taxon>Leptocardii</taxon>
        <taxon>Amphioxiformes</taxon>
        <taxon>Branchiostomatidae</taxon>
        <taxon>Branchiostoma</taxon>
    </lineage>
</organism>
<dbReference type="InterPro" id="IPR001258">
    <property type="entry name" value="NHL_repeat"/>
</dbReference>
<gene>
    <name evidence="4" type="primary">TRIM2</name>
    <name evidence="4" type="ORF">BLAG_LOCUS5114</name>
</gene>